<organism evidence="10 11">
    <name type="scientific">Rubritalea squalenifaciens DSM 18772</name>
    <dbReference type="NCBI Taxonomy" id="1123071"/>
    <lineage>
        <taxon>Bacteria</taxon>
        <taxon>Pseudomonadati</taxon>
        <taxon>Verrucomicrobiota</taxon>
        <taxon>Verrucomicrobiia</taxon>
        <taxon>Verrucomicrobiales</taxon>
        <taxon>Rubritaleaceae</taxon>
        <taxon>Rubritalea</taxon>
    </lineage>
</organism>
<feature type="transmembrane region" description="Helical" evidence="7">
    <location>
        <begin position="41"/>
        <end position="66"/>
    </location>
</feature>
<name>A0A1M6D611_9BACT</name>
<dbReference type="PANTHER" id="PTHR30489">
    <property type="entry name" value="LIPOPROTEIN-RELEASING SYSTEM TRANSMEMBRANE PROTEIN LOLE"/>
    <property type="match status" value="1"/>
</dbReference>
<dbReference type="InterPro" id="IPR003838">
    <property type="entry name" value="ABC3_permease_C"/>
</dbReference>
<keyword evidence="3" id="KW-1003">Cell membrane</keyword>
<feature type="transmembrane region" description="Helical" evidence="7">
    <location>
        <begin position="541"/>
        <end position="561"/>
    </location>
</feature>
<dbReference type="InterPro" id="IPR025857">
    <property type="entry name" value="MacB_PCD"/>
</dbReference>
<dbReference type="Pfam" id="PF02687">
    <property type="entry name" value="FtsX"/>
    <property type="match status" value="1"/>
</dbReference>
<dbReference type="RefSeq" id="WP_143158047.1">
    <property type="nucleotide sequence ID" value="NZ_FQYR01000002.1"/>
</dbReference>
<evidence type="ECO:0000313" key="11">
    <source>
        <dbReference type="Proteomes" id="UP000184510"/>
    </source>
</evidence>
<feature type="transmembrane region" description="Helical" evidence="7">
    <location>
        <begin position="509"/>
        <end position="534"/>
    </location>
</feature>
<dbReference type="AlphaFoldDB" id="A0A1M6D611"/>
<dbReference type="OrthoDB" id="9808461at2"/>
<evidence type="ECO:0000256" key="5">
    <source>
        <dbReference type="ARBA" id="ARBA00022989"/>
    </source>
</evidence>
<comment type="subcellular location">
    <subcellularLocation>
        <location evidence="1">Cell membrane</location>
        <topology evidence="1">Multi-pass membrane protein</topology>
    </subcellularLocation>
</comment>
<feature type="domain" description="MacB-like periplasmic core" evidence="9">
    <location>
        <begin position="45"/>
        <end position="149"/>
    </location>
</feature>
<evidence type="ECO:0000256" key="4">
    <source>
        <dbReference type="ARBA" id="ARBA00022692"/>
    </source>
</evidence>
<dbReference type="EMBL" id="FQYR01000002">
    <property type="protein sequence ID" value="SHI68666.1"/>
    <property type="molecule type" value="Genomic_DNA"/>
</dbReference>
<dbReference type="PANTHER" id="PTHR30489:SF0">
    <property type="entry name" value="LIPOPROTEIN-RELEASING SYSTEM TRANSMEMBRANE PROTEIN LOLE"/>
    <property type="match status" value="1"/>
</dbReference>
<evidence type="ECO:0000259" key="9">
    <source>
        <dbReference type="Pfam" id="PF12704"/>
    </source>
</evidence>
<evidence type="ECO:0000256" key="2">
    <source>
        <dbReference type="ARBA" id="ARBA00005236"/>
    </source>
</evidence>
<dbReference type="Proteomes" id="UP000184510">
    <property type="component" value="Unassembled WGS sequence"/>
</dbReference>
<evidence type="ECO:0000256" key="1">
    <source>
        <dbReference type="ARBA" id="ARBA00004651"/>
    </source>
</evidence>
<evidence type="ECO:0000256" key="3">
    <source>
        <dbReference type="ARBA" id="ARBA00022475"/>
    </source>
</evidence>
<reference evidence="10 11" key="1">
    <citation type="submission" date="2016-11" db="EMBL/GenBank/DDBJ databases">
        <authorList>
            <person name="Jaros S."/>
            <person name="Januszkiewicz K."/>
            <person name="Wedrychowicz H."/>
        </authorList>
    </citation>
    <scope>NUCLEOTIDE SEQUENCE [LARGE SCALE GENOMIC DNA]</scope>
    <source>
        <strain evidence="10 11">DSM 18772</strain>
    </source>
</reference>
<evidence type="ECO:0000259" key="8">
    <source>
        <dbReference type="Pfam" id="PF02687"/>
    </source>
</evidence>
<dbReference type="GO" id="GO:0044874">
    <property type="term" value="P:lipoprotein localization to outer membrane"/>
    <property type="evidence" value="ECO:0007669"/>
    <property type="project" value="TreeGrafter"/>
</dbReference>
<evidence type="ECO:0000256" key="6">
    <source>
        <dbReference type="ARBA" id="ARBA00023136"/>
    </source>
</evidence>
<keyword evidence="11" id="KW-1185">Reference proteome</keyword>
<keyword evidence="5 7" id="KW-1133">Transmembrane helix</keyword>
<proteinExistence type="inferred from homology"/>
<dbReference type="FunCoup" id="A0A1M6D611">
    <property type="interactions" value="207"/>
</dbReference>
<dbReference type="InterPro" id="IPR051447">
    <property type="entry name" value="Lipoprotein-release_system"/>
</dbReference>
<evidence type="ECO:0000256" key="7">
    <source>
        <dbReference type="SAM" id="Phobius"/>
    </source>
</evidence>
<evidence type="ECO:0000313" key="10">
    <source>
        <dbReference type="EMBL" id="SHI68666.1"/>
    </source>
</evidence>
<gene>
    <name evidence="10" type="ORF">SAMN02745181_0654</name>
</gene>
<dbReference type="Pfam" id="PF12704">
    <property type="entry name" value="MacB_PCD"/>
    <property type="match status" value="1"/>
</dbReference>
<comment type="similarity">
    <text evidence="2">Belongs to the ABC-4 integral membrane protein family. LolC/E subfamily.</text>
</comment>
<dbReference type="STRING" id="1123071.SAMN02745181_0654"/>
<dbReference type="GO" id="GO:0098797">
    <property type="term" value="C:plasma membrane protein complex"/>
    <property type="evidence" value="ECO:0007669"/>
    <property type="project" value="TreeGrafter"/>
</dbReference>
<keyword evidence="6 7" id="KW-0472">Membrane</keyword>
<keyword evidence="4 7" id="KW-0812">Transmembrane</keyword>
<accession>A0A1M6D611</accession>
<protein>
    <submittedName>
        <fullName evidence="10">MacB-like core domain-containing protein</fullName>
    </submittedName>
</protein>
<sequence length="607" mass="67285">MDFVGGNANFAALTTFRRLIIQKNFSLLLALRYLNPLRTHVSVITLISLLGVAVGVMVLIVVNGVMAGFEGVVKERVLGQSPHVVVQRVQPWQAFDANGNPLSAETQWRDLEQKLKEVKGVTNAYPLVEDFVIVDMNGQVVPQKMQGVDTQDKSTMEALKKLEIPDRGTTQMGMGVISDLSIDEVEAALDKDSANDLSMEEINEAPIAEAETTDVCIVSSLFADNFKLQPGMILEIISNRNIKQLKPMLDRQNQPSIYDQHQMDFERLITDLNDFWKTDGEKESANYERVKRAQDFIVYLKGLNARQGELDLVDAIYQLTRTSDYDDTTNFYEKGRLTKLLSTIDELKQVDLKKLDEEEDMQFKELALPKKVKIVGVFRADRFAQGTPSLLVPLHLAQELAGAGDSGGIGGVAVKVEDPYTVNQVLEDEIIPMLTANGLIVDWKPVTWMEQFEQQFDLIKQQKLMMVIALFFIVLVAVFSIGAVMFTVTVQKKREIGVMKALGATPAQITQVFTLQGVIVGILGAVGGVGLAILVLKNLNVIQSFVAGLGFDPFPASFYGMETLPHKVDTWEMVLVSVGAFLMCTLAAWIPAFMASRVDAARSLRNM</sequence>
<feature type="transmembrane region" description="Helical" evidence="7">
    <location>
        <begin position="573"/>
        <end position="595"/>
    </location>
</feature>
<feature type="transmembrane region" description="Helical" evidence="7">
    <location>
        <begin position="464"/>
        <end position="489"/>
    </location>
</feature>
<feature type="domain" description="ABC3 transporter permease C-terminal" evidence="8">
    <location>
        <begin position="468"/>
        <end position="598"/>
    </location>
</feature>
<dbReference type="InParanoid" id="A0A1M6D611"/>